<evidence type="ECO:0000259" key="1">
    <source>
        <dbReference type="Pfam" id="PF13847"/>
    </source>
</evidence>
<dbReference type="Pfam" id="PF13847">
    <property type="entry name" value="Methyltransf_31"/>
    <property type="match status" value="1"/>
</dbReference>
<dbReference type="PANTHER" id="PTHR45128:SF1">
    <property type="entry name" value="S-ADENOSYLMETHIONINE-DEPENDENT METHYLTRANSFERASE RV2258C"/>
    <property type="match status" value="1"/>
</dbReference>
<organism evidence="2 3">
    <name type="scientific">Candidatus Yanofskybacteria bacterium RIFCSPHIGHO2_02_FULL_38_22b</name>
    <dbReference type="NCBI Taxonomy" id="1802673"/>
    <lineage>
        <taxon>Bacteria</taxon>
        <taxon>Candidatus Yanofskyibacteriota</taxon>
    </lineage>
</organism>
<accession>A0A1F8EZK7</accession>
<name>A0A1F8EZK7_9BACT</name>
<proteinExistence type="predicted"/>
<dbReference type="EMBL" id="MGJN01000020">
    <property type="protein sequence ID" value="OGN06312.1"/>
    <property type="molecule type" value="Genomic_DNA"/>
</dbReference>
<dbReference type="CDD" id="cd02440">
    <property type="entry name" value="AdoMet_MTases"/>
    <property type="match status" value="1"/>
</dbReference>
<evidence type="ECO:0000313" key="3">
    <source>
        <dbReference type="Proteomes" id="UP000176834"/>
    </source>
</evidence>
<protein>
    <recommendedName>
        <fullName evidence="1">Methyltransferase domain-containing protein</fullName>
    </recommendedName>
</protein>
<dbReference type="PANTHER" id="PTHR45128">
    <property type="entry name" value="METHYLTRANSFERASE TYPE 11"/>
    <property type="match status" value="1"/>
</dbReference>
<dbReference type="InterPro" id="IPR029063">
    <property type="entry name" value="SAM-dependent_MTases_sf"/>
</dbReference>
<dbReference type="AlphaFoldDB" id="A0A1F8EZK7"/>
<dbReference type="InterPro" id="IPR025714">
    <property type="entry name" value="Methyltranfer_dom"/>
</dbReference>
<comment type="caution">
    <text evidence="2">The sequence shown here is derived from an EMBL/GenBank/DDBJ whole genome shotgun (WGS) entry which is preliminary data.</text>
</comment>
<dbReference type="Proteomes" id="UP000176834">
    <property type="component" value="Unassembled WGS sequence"/>
</dbReference>
<dbReference type="SUPFAM" id="SSF53335">
    <property type="entry name" value="S-adenosyl-L-methionine-dependent methyltransferases"/>
    <property type="match status" value="1"/>
</dbReference>
<dbReference type="InterPro" id="IPR053173">
    <property type="entry name" value="SAM-binding_MTase"/>
</dbReference>
<feature type="domain" description="Methyltransferase" evidence="1">
    <location>
        <begin position="31"/>
        <end position="142"/>
    </location>
</feature>
<gene>
    <name evidence="2" type="ORF">A3B86_04310</name>
</gene>
<evidence type="ECO:0000313" key="2">
    <source>
        <dbReference type="EMBL" id="OGN06312.1"/>
    </source>
</evidence>
<reference evidence="2 3" key="1">
    <citation type="journal article" date="2016" name="Nat. Commun.">
        <title>Thousands of microbial genomes shed light on interconnected biogeochemical processes in an aquifer system.</title>
        <authorList>
            <person name="Anantharaman K."/>
            <person name="Brown C.T."/>
            <person name="Hug L.A."/>
            <person name="Sharon I."/>
            <person name="Castelle C.J."/>
            <person name="Probst A.J."/>
            <person name="Thomas B.C."/>
            <person name="Singh A."/>
            <person name="Wilkins M.J."/>
            <person name="Karaoz U."/>
            <person name="Brodie E.L."/>
            <person name="Williams K.H."/>
            <person name="Hubbard S.S."/>
            <person name="Banfield J.F."/>
        </authorList>
    </citation>
    <scope>NUCLEOTIDE SEQUENCE [LARGE SCALE GENOMIC DNA]</scope>
</reference>
<dbReference type="Gene3D" id="3.40.50.150">
    <property type="entry name" value="Vaccinia Virus protein VP39"/>
    <property type="match status" value="1"/>
</dbReference>
<sequence>MAMPITFPAKPAGTGGFMNPDKVADTFGIIQGMKIADFGCGAGYFTISIAQRTGPSGRVYGLDVVESALDSVRAKARVNGLNNIETIRANLEMIGSSGLASESQDIVLLVNILFQSNKRDNILDEAKRVLKSGGKLIFIDWKKGAGGFGPPDEKRLDPVEIEELVKNKGFVSEYPIDAGQFHFGLTFSKS</sequence>